<dbReference type="InterPro" id="IPR006127">
    <property type="entry name" value="ZnuA-like"/>
</dbReference>
<evidence type="ECO:0000256" key="1">
    <source>
        <dbReference type="SAM" id="SignalP"/>
    </source>
</evidence>
<organism evidence="2 3">
    <name type="scientific">Massilia suwonensis</name>
    <dbReference type="NCBI Taxonomy" id="648895"/>
    <lineage>
        <taxon>Bacteria</taxon>
        <taxon>Pseudomonadati</taxon>
        <taxon>Pseudomonadota</taxon>
        <taxon>Betaproteobacteria</taxon>
        <taxon>Burkholderiales</taxon>
        <taxon>Oxalobacteraceae</taxon>
        <taxon>Telluria group</taxon>
        <taxon>Massilia</taxon>
    </lineage>
</organism>
<dbReference type="Gene3D" id="3.40.50.1980">
    <property type="entry name" value="Nitrogenase molybdenum iron protein domain"/>
    <property type="match status" value="2"/>
</dbReference>
<dbReference type="PRINTS" id="PR00691">
    <property type="entry name" value="ADHESINB"/>
</dbReference>
<keyword evidence="3" id="KW-1185">Reference proteome</keyword>
<feature type="chain" id="PRO_5046360314" evidence="1">
    <location>
        <begin position="25"/>
        <end position="303"/>
    </location>
</feature>
<evidence type="ECO:0000313" key="2">
    <source>
        <dbReference type="EMBL" id="MFC5478328.1"/>
    </source>
</evidence>
<accession>A0ABW0MN00</accession>
<sequence>MTKLMHKILAGAALSLAAVLPAQAAINVLTCEPEWAALTQELAGDKANVSSATNALQDPHRVEARPGLIARTRNADLLVCTGLDLEAGWLPLLVQQSGNAKIAKGQLGFFEAGSFVPRLDVPTKLDRAEGDVHAFGNPHVHLNPHNIALVSAQLAKRLAAIDPANAAFYGQRQADFASRWSQAMRKWEAQAAPLRGVAIVEHHRNMEYLMGWLGMRQVGTLEPKPGVEPSAAQLGQLLAQLQQQPAKFVLRAAYQDERASNWLSQRARIPAVVIPFTVGADKESGDLFALFDTTVQRLTQAVK</sequence>
<dbReference type="SUPFAM" id="SSF53807">
    <property type="entry name" value="Helical backbone' metal receptor"/>
    <property type="match status" value="1"/>
</dbReference>
<dbReference type="PANTHER" id="PTHR42953">
    <property type="entry name" value="HIGH-AFFINITY ZINC UPTAKE SYSTEM PROTEIN ZNUA-RELATED"/>
    <property type="match status" value="1"/>
</dbReference>
<proteinExistence type="predicted"/>
<name>A0ABW0MN00_9BURK</name>
<dbReference type="Pfam" id="PF01297">
    <property type="entry name" value="ZnuA"/>
    <property type="match status" value="1"/>
</dbReference>
<dbReference type="RefSeq" id="WP_379753820.1">
    <property type="nucleotide sequence ID" value="NZ_JBHSMR010000013.1"/>
</dbReference>
<protein>
    <submittedName>
        <fullName evidence="2">Metal ABC transporter solute-binding protein, Zn/Mn family</fullName>
    </submittedName>
</protein>
<comment type="caution">
    <text evidence="2">The sequence shown here is derived from an EMBL/GenBank/DDBJ whole genome shotgun (WGS) entry which is preliminary data.</text>
</comment>
<dbReference type="EMBL" id="JBHSMR010000013">
    <property type="protein sequence ID" value="MFC5478328.1"/>
    <property type="molecule type" value="Genomic_DNA"/>
</dbReference>
<evidence type="ECO:0000313" key="3">
    <source>
        <dbReference type="Proteomes" id="UP001596101"/>
    </source>
</evidence>
<gene>
    <name evidence="2" type="ORF">ACFPQ5_09015</name>
</gene>
<dbReference type="InterPro" id="IPR006129">
    <property type="entry name" value="AdhesinB"/>
</dbReference>
<keyword evidence="1" id="KW-0732">Signal</keyword>
<dbReference type="PANTHER" id="PTHR42953:SF2">
    <property type="entry name" value="ADHESION PROTEIN"/>
    <property type="match status" value="1"/>
</dbReference>
<reference evidence="3" key="1">
    <citation type="journal article" date="2019" name="Int. J. Syst. Evol. Microbiol.">
        <title>The Global Catalogue of Microorganisms (GCM) 10K type strain sequencing project: providing services to taxonomists for standard genome sequencing and annotation.</title>
        <authorList>
            <consortium name="The Broad Institute Genomics Platform"/>
            <consortium name="The Broad Institute Genome Sequencing Center for Infectious Disease"/>
            <person name="Wu L."/>
            <person name="Ma J."/>
        </authorList>
    </citation>
    <scope>NUCLEOTIDE SEQUENCE [LARGE SCALE GENOMIC DNA]</scope>
    <source>
        <strain evidence="3">CCUG 43111</strain>
    </source>
</reference>
<dbReference type="Proteomes" id="UP001596101">
    <property type="component" value="Unassembled WGS sequence"/>
</dbReference>
<feature type="signal peptide" evidence="1">
    <location>
        <begin position="1"/>
        <end position="24"/>
    </location>
</feature>
<dbReference type="InterPro" id="IPR050492">
    <property type="entry name" value="Bact_metal-bind_prot9"/>
</dbReference>